<evidence type="ECO:0000313" key="3">
    <source>
        <dbReference type="EMBL" id="KAI9259644.1"/>
    </source>
</evidence>
<dbReference type="Pfam" id="PF07859">
    <property type="entry name" value="Abhydrolase_3"/>
    <property type="match status" value="1"/>
</dbReference>
<reference evidence="3" key="1">
    <citation type="journal article" date="2022" name="IScience">
        <title>Evolution of zygomycete secretomes and the origins of terrestrial fungal ecologies.</title>
        <authorList>
            <person name="Chang Y."/>
            <person name="Wang Y."/>
            <person name="Mondo S."/>
            <person name="Ahrendt S."/>
            <person name="Andreopoulos W."/>
            <person name="Barry K."/>
            <person name="Beard J."/>
            <person name="Benny G.L."/>
            <person name="Blankenship S."/>
            <person name="Bonito G."/>
            <person name="Cuomo C."/>
            <person name="Desiro A."/>
            <person name="Gervers K.A."/>
            <person name="Hundley H."/>
            <person name="Kuo A."/>
            <person name="LaButti K."/>
            <person name="Lang B.F."/>
            <person name="Lipzen A."/>
            <person name="O'Donnell K."/>
            <person name="Pangilinan J."/>
            <person name="Reynolds N."/>
            <person name="Sandor L."/>
            <person name="Smith M.E."/>
            <person name="Tsang A."/>
            <person name="Grigoriev I.V."/>
            <person name="Stajich J.E."/>
            <person name="Spatafora J.W."/>
        </authorList>
    </citation>
    <scope>NUCLEOTIDE SEQUENCE</scope>
    <source>
        <strain evidence="3">RSA 2281</strain>
    </source>
</reference>
<accession>A0AAD5JY67</accession>
<dbReference type="GO" id="GO:0016787">
    <property type="term" value="F:hydrolase activity"/>
    <property type="evidence" value="ECO:0007669"/>
    <property type="project" value="UniProtKB-KW"/>
</dbReference>
<keyword evidence="4" id="KW-1185">Reference proteome</keyword>
<gene>
    <name evidence="3" type="ORF">BDA99DRAFT_561063</name>
</gene>
<dbReference type="AlphaFoldDB" id="A0AAD5JY67"/>
<dbReference type="SUPFAM" id="SSF53474">
    <property type="entry name" value="alpha/beta-Hydrolases"/>
    <property type="match status" value="1"/>
</dbReference>
<protein>
    <submittedName>
        <fullName evidence="3">Alpha/beta hydrolase fold-3</fullName>
    </submittedName>
</protein>
<dbReference type="PANTHER" id="PTHR48081:SF8">
    <property type="entry name" value="ALPHA_BETA HYDROLASE FOLD-3 DOMAIN-CONTAINING PROTEIN-RELATED"/>
    <property type="match status" value="1"/>
</dbReference>
<dbReference type="InterPro" id="IPR029058">
    <property type="entry name" value="AB_hydrolase_fold"/>
</dbReference>
<dbReference type="PANTHER" id="PTHR48081">
    <property type="entry name" value="AB HYDROLASE SUPERFAMILY PROTEIN C4A8.06C"/>
    <property type="match status" value="1"/>
</dbReference>
<feature type="domain" description="Alpha/beta hydrolase fold-3" evidence="2">
    <location>
        <begin position="33"/>
        <end position="182"/>
    </location>
</feature>
<dbReference type="Proteomes" id="UP001209540">
    <property type="component" value="Unassembled WGS sequence"/>
</dbReference>
<name>A0AAD5JY67_9FUNG</name>
<keyword evidence="1 3" id="KW-0378">Hydrolase</keyword>
<dbReference type="EMBL" id="JAIXMP010000017">
    <property type="protein sequence ID" value="KAI9259644.1"/>
    <property type="molecule type" value="Genomic_DNA"/>
</dbReference>
<proteinExistence type="predicted"/>
<dbReference type="InterPro" id="IPR013094">
    <property type="entry name" value="AB_hydrolase_3"/>
</dbReference>
<reference evidence="3" key="2">
    <citation type="submission" date="2023-02" db="EMBL/GenBank/DDBJ databases">
        <authorList>
            <consortium name="DOE Joint Genome Institute"/>
            <person name="Mondo S.J."/>
            <person name="Chang Y."/>
            <person name="Wang Y."/>
            <person name="Ahrendt S."/>
            <person name="Andreopoulos W."/>
            <person name="Barry K."/>
            <person name="Beard J."/>
            <person name="Benny G.L."/>
            <person name="Blankenship S."/>
            <person name="Bonito G."/>
            <person name="Cuomo C."/>
            <person name="Desiro A."/>
            <person name="Gervers K.A."/>
            <person name="Hundley H."/>
            <person name="Kuo A."/>
            <person name="LaButti K."/>
            <person name="Lang B.F."/>
            <person name="Lipzen A."/>
            <person name="O'Donnell K."/>
            <person name="Pangilinan J."/>
            <person name="Reynolds N."/>
            <person name="Sandor L."/>
            <person name="Smith M.W."/>
            <person name="Tsang A."/>
            <person name="Grigoriev I.V."/>
            <person name="Stajich J.E."/>
            <person name="Spatafora J.W."/>
        </authorList>
    </citation>
    <scope>NUCLEOTIDE SEQUENCE</scope>
    <source>
        <strain evidence="3">RSA 2281</strain>
    </source>
</reference>
<evidence type="ECO:0000313" key="4">
    <source>
        <dbReference type="Proteomes" id="UP001209540"/>
    </source>
</evidence>
<dbReference type="Gene3D" id="3.40.50.1820">
    <property type="entry name" value="alpha/beta hydrolase"/>
    <property type="match status" value="1"/>
</dbReference>
<sequence>MKHIRKAPLLNLIRRFASAGQPHPARSFRINSSLNPEAPYPTAFDEWYDALSWIVDTDPSVHRLDSSKISLVGDSTGTNLADALSILDKQRHPEDVRIQSQILLYSPLQAAKHGYASYKVFDQSCYMLTAKSIQAAWDYYISNHENRLKSTAAPLEASIKELKGAASTYIFTAEADVLWDEGV</sequence>
<dbReference type="InterPro" id="IPR050300">
    <property type="entry name" value="GDXG_lipolytic_enzyme"/>
</dbReference>
<organism evidence="3 4">
    <name type="scientific">Phascolomyces articulosus</name>
    <dbReference type="NCBI Taxonomy" id="60185"/>
    <lineage>
        <taxon>Eukaryota</taxon>
        <taxon>Fungi</taxon>
        <taxon>Fungi incertae sedis</taxon>
        <taxon>Mucoromycota</taxon>
        <taxon>Mucoromycotina</taxon>
        <taxon>Mucoromycetes</taxon>
        <taxon>Mucorales</taxon>
        <taxon>Lichtheimiaceae</taxon>
        <taxon>Phascolomyces</taxon>
    </lineage>
</organism>
<comment type="caution">
    <text evidence="3">The sequence shown here is derived from an EMBL/GenBank/DDBJ whole genome shotgun (WGS) entry which is preliminary data.</text>
</comment>
<evidence type="ECO:0000259" key="2">
    <source>
        <dbReference type="Pfam" id="PF07859"/>
    </source>
</evidence>
<evidence type="ECO:0000256" key="1">
    <source>
        <dbReference type="ARBA" id="ARBA00022801"/>
    </source>
</evidence>